<dbReference type="AlphaFoldDB" id="A0A0F5ITA2"/>
<keyword evidence="2" id="KW-0732">Signal</keyword>
<dbReference type="InterPro" id="IPR025631">
    <property type="entry name" value="Porin_10"/>
</dbReference>
<comment type="caution">
    <text evidence="3">The sequence shown here is derived from an EMBL/GenBank/DDBJ whole genome shotgun (WGS) entry which is preliminary data.</text>
</comment>
<evidence type="ECO:0008006" key="5">
    <source>
        <dbReference type="Google" id="ProtNLM"/>
    </source>
</evidence>
<dbReference type="PATRIC" id="fig|1203610.3.peg.4947"/>
<gene>
    <name evidence="3" type="ORF">HMPREF1536_04851</name>
</gene>
<dbReference type="HOGENOM" id="CLU_025041_0_0_10"/>
<dbReference type="STRING" id="1203610.HMPREF1536_04851"/>
<feature type="signal peptide" evidence="2">
    <location>
        <begin position="1"/>
        <end position="20"/>
    </location>
</feature>
<sequence length="711" mass="81080">MKHCLYILLLLIVSATTVLAQRGAGKADQRGGRGQRGGFSLSNLSSSQKEIPDSLLVADSTTLNSKRLVAYRLTPLLGEPYVAPLDTNKLNFGNTTLVESKSLAVGYLANLGSPAQTKIFSERKEARDFIFADAYDYYITTPENAYFYNTKIPYTNIMYTTAGGSTNKEEQLKGTMTMNFGKKINVGGDLDYIYGRGHYKDNGDKLLSYRLFGSYQTDRYEMHAYLSNFNFVNYENGGMANDSTINHPDEYFPEGRPSDTKSYDVRYQASAWNRVRGKRYFLTQRYNLGFTRELEEADEEGNVQEVFVPVSSIIHTIDYEDNRRRFISHSSLLDSAYVVKDGNQSFPRIYGLGATLNDLTSSWNLKNTIGLSLREGFQDWAKFGLTAFLTLEKRRFKLEPKIEGLRYGEYGRGPHFTVDNFDLSSLPKDKIYDEFSTYIGAELSKRMGSILTYNARGELCLIGSDVGEFRATGNLQTRFKLFKKDATIRANAYIKNVTPAFYIRHNHSRYFWWDNDDFKKIQQIYAGGEIDLESTGTNLSAGVESIQNYIFFNKTGMPEQHGSNLQVVSARLKQNFRYRAFGWENEVCWQMSSDNEVLPLPKFSAYSNMYLAAKVAKVLTVQIGANVYYNTAYYAPYYEPATQQFQVQDEVKVGNYPLINAYVNFHLKQARFFIMAYNLSSKFVEPNYFSLSHYPLNPMVLKMGIAVTFNN</sequence>
<dbReference type="EMBL" id="AQHW01000027">
    <property type="protein sequence ID" value="KKB48387.1"/>
    <property type="molecule type" value="Genomic_DNA"/>
</dbReference>
<evidence type="ECO:0000256" key="2">
    <source>
        <dbReference type="SAM" id="SignalP"/>
    </source>
</evidence>
<feature type="chain" id="PRO_5002488442" description="Porin" evidence="2">
    <location>
        <begin position="21"/>
        <end position="711"/>
    </location>
</feature>
<organism evidence="3 4">
    <name type="scientific">Parabacteroides gordonii MS-1 = DSM 23371</name>
    <dbReference type="NCBI Taxonomy" id="1203610"/>
    <lineage>
        <taxon>Bacteria</taxon>
        <taxon>Pseudomonadati</taxon>
        <taxon>Bacteroidota</taxon>
        <taxon>Bacteroidia</taxon>
        <taxon>Bacteroidales</taxon>
        <taxon>Tannerellaceae</taxon>
        <taxon>Parabacteroides</taxon>
    </lineage>
</organism>
<evidence type="ECO:0000313" key="4">
    <source>
        <dbReference type="Proteomes" id="UP000033035"/>
    </source>
</evidence>
<dbReference type="RefSeq" id="WP_028727281.1">
    <property type="nucleotide sequence ID" value="NZ_AUAE01000013.1"/>
</dbReference>
<name>A0A0F5ITA2_9BACT</name>
<accession>A0A0F5ITA2</accession>
<dbReference type="Pfam" id="PF14121">
    <property type="entry name" value="Porin_10"/>
    <property type="match status" value="1"/>
</dbReference>
<feature type="region of interest" description="Disordered" evidence="1">
    <location>
        <begin position="24"/>
        <end position="46"/>
    </location>
</feature>
<reference evidence="3 4" key="1">
    <citation type="submission" date="2013-04" db="EMBL/GenBank/DDBJ databases">
        <title>The Genome Sequence of Parabacteroides gordonii DSM 23371.</title>
        <authorList>
            <consortium name="The Broad Institute Genomics Platform"/>
            <person name="Earl A."/>
            <person name="Ward D."/>
            <person name="Feldgarden M."/>
            <person name="Gevers D."/>
            <person name="Martens E."/>
            <person name="Sakamoto M."/>
            <person name="Benno Y."/>
            <person name="Suzuki N."/>
            <person name="Matsunaga N."/>
            <person name="Koshihara K."/>
            <person name="Seki M."/>
            <person name="Komiya H."/>
            <person name="Walker B."/>
            <person name="Young S."/>
            <person name="Zeng Q."/>
            <person name="Gargeya S."/>
            <person name="Fitzgerald M."/>
            <person name="Haas B."/>
            <person name="Abouelleil A."/>
            <person name="Allen A.W."/>
            <person name="Alvarado L."/>
            <person name="Arachchi H.M."/>
            <person name="Berlin A.M."/>
            <person name="Chapman S.B."/>
            <person name="Gainer-Dewar J."/>
            <person name="Goldberg J."/>
            <person name="Griggs A."/>
            <person name="Gujja S."/>
            <person name="Hansen M."/>
            <person name="Howarth C."/>
            <person name="Imamovic A."/>
            <person name="Ireland A."/>
            <person name="Larimer J."/>
            <person name="McCowan C."/>
            <person name="Murphy C."/>
            <person name="Pearson M."/>
            <person name="Poon T.W."/>
            <person name="Priest M."/>
            <person name="Roberts A."/>
            <person name="Saif S."/>
            <person name="Shea T."/>
            <person name="Sisk P."/>
            <person name="Sykes S."/>
            <person name="Wortman J."/>
            <person name="Nusbaum C."/>
            <person name="Birren B."/>
        </authorList>
    </citation>
    <scope>NUCLEOTIDE SEQUENCE [LARGE SCALE GENOMIC DNA]</scope>
    <source>
        <strain evidence="3 4">MS-1</strain>
    </source>
</reference>
<evidence type="ECO:0000313" key="3">
    <source>
        <dbReference type="EMBL" id="KKB48387.1"/>
    </source>
</evidence>
<protein>
    <recommendedName>
        <fullName evidence="5">Porin</fullName>
    </recommendedName>
</protein>
<evidence type="ECO:0000256" key="1">
    <source>
        <dbReference type="SAM" id="MobiDB-lite"/>
    </source>
</evidence>
<proteinExistence type="predicted"/>
<dbReference type="Proteomes" id="UP000033035">
    <property type="component" value="Unassembled WGS sequence"/>
</dbReference>
<keyword evidence="4" id="KW-1185">Reference proteome</keyword>